<evidence type="ECO:0000313" key="16">
    <source>
        <dbReference type="Proteomes" id="UP000285875"/>
    </source>
</evidence>
<feature type="region of interest" description="Disordered" evidence="13">
    <location>
        <begin position="1"/>
        <end position="24"/>
    </location>
</feature>
<evidence type="ECO:0000256" key="13">
    <source>
        <dbReference type="SAM" id="MobiDB-lite"/>
    </source>
</evidence>
<name>A0A3T0RY26_9ACTN</name>
<dbReference type="InterPro" id="IPR008988">
    <property type="entry name" value="Transcriptional_repressor_C"/>
</dbReference>
<feature type="region of interest" description="Disordered" evidence="13">
    <location>
        <begin position="43"/>
        <end position="73"/>
    </location>
</feature>
<evidence type="ECO:0000256" key="8">
    <source>
        <dbReference type="ARBA" id="ARBA00023125"/>
    </source>
</evidence>
<dbReference type="Pfam" id="PF01325">
    <property type="entry name" value="Fe_dep_repress"/>
    <property type="match status" value="1"/>
</dbReference>
<evidence type="ECO:0000256" key="1">
    <source>
        <dbReference type="ARBA" id="ARBA00004496"/>
    </source>
</evidence>
<evidence type="ECO:0000256" key="11">
    <source>
        <dbReference type="ARBA" id="ARBA00023211"/>
    </source>
</evidence>
<gene>
    <name evidence="15" type="ORF">C0Z10_04030</name>
</gene>
<evidence type="ECO:0000313" key="15">
    <source>
        <dbReference type="EMBL" id="AZZ39056.1"/>
    </source>
</evidence>
<dbReference type="PANTHER" id="PTHR33238:SF11">
    <property type="entry name" value="TRANSCRIPTIONAL REGULATOR MNTR"/>
    <property type="match status" value="1"/>
</dbReference>
<dbReference type="GO" id="GO:0045892">
    <property type="term" value="P:negative regulation of DNA-templated transcription"/>
    <property type="evidence" value="ECO:0007669"/>
    <property type="project" value="TreeGrafter"/>
</dbReference>
<evidence type="ECO:0000256" key="6">
    <source>
        <dbReference type="ARBA" id="ARBA00023004"/>
    </source>
</evidence>
<keyword evidence="6" id="KW-0408">Iron</keyword>
<dbReference type="EMBL" id="CP025570">
    <property type="protein sequence ID" value="AZZ39056.1"/>
    <property type="molecule type" value="Genomic_DNA"/>
</dbReference>
<evidence type="ECO:0000259" key="14">
    <source>
        <dbReference type="SMART" id="SM00899"/>
    </source>
</evidence>
<feature type="domain" description="Ferrous iron transporter FeoA-like" evidence="14">
    <location>
        <begin position="216"/>
        <end position="290"/>
    </location>
</feature>
<protein>
    <recommendedName>
        <fullName evidence="12">Manganese transport regulator</fullName>
    </recommendedName>
</protein>
<proteinExistence type="inferred from homology"/>
<evidence type="ECO:0000256" key="9">
    <source>
        <dbReference type="ARBA" id="ARBA00023159"/>
    </source>
</evidence>
<dbReference type="Proteomes" id="UP000285875">
    <property type="component" value="Chromosome"/>
</dbReference>
<dbReference type="AlphaFoldDB" id="A0A3T0RY26"/>
<dbReference type="GO" id="GO:0046914">
    <property type="term" value="F:transition metal ion binding"/>
    <property type="evidence" value="ECO:0007669"/>
    <property type="project" value="InterPro"/>
</dbReference>
<dbReference type="SUPFAM" id="SSF50037">
    <property type="entry name" value="C-terminal domain of transcriptional repressors"/>
    <property type="match status" value="1"/>
</dbReference>
<keyword evidence="11" id="KW-0464">Manganese</keyword>
<evidence type="ECO:0000256" key="10">
    <source>
        <dbReference type="ARBA" id="ARBA00023163"/>
    </source>
</evidence>
<keyword evidence="9" id="KW-0010">Activator</keyword>
<dbReference type="Gene3D" id="1.10.10.10">
    <property type="entry name" value="Winged helix-like DNA-binding domain superfamily/Winged helix DNA-binding domain"/>
    <property type="match status" value="1"/>
</dbReference>
<evidence type="ECO:0000256" key="5">
    <source>
        <dbReference type="ARBA" id="ARBA00022491"/>
    </source>
</evidence>
<keyword evidence="10" id="KW-0804">Transcription</keyword>
<reference evidence="16" key="1">
    <citation type="submission" date="2017-12" db="EMBL/GenBank/DDBJ databases">
        <title>Whole genome sequencing of Acidipropionibacterium jensenii strains JS279 and JS280.</title>
        <authorList>
            <person name="Deptula P."/>
            <person name="Laine P."/>
            <person name="Smolander O.-P."/>
            <person name="Paulin L."/>
            <person name="Auvinen P."/>
            <person name="Varmanen P."/>
        </authorList>
    </citation>
    <scope>NUCLEOTIDE SEQUENCE [LARGE SCALE GENOMIC DNA]</scope>
    <source>
        <strain evidence="16">JS280</strain>
    </source>
</reference>
<dbReference type="Gene3D" id="1.10.60.10">
    <property type="entry name" value="Iron dependent repressor, metal binding and dimerisation domain"/>
    <property type="match status" value="1"/>
</dbReference>
<comment type="subunit">
    <text evidence="3">Homodimer.</text>
</comment>
<dbReference type="PANTHER" id="PTHR33238">
    <property type="entry name" value="IRON (METAL) DEPENDENT REPRESSOR, DTXR FAMILY"/>
    <property type="match status" value="1"/>
</dbReference>
<dbReference type="InterPro" id="IPR038157">
    <property type="entry name" value="FeoA_core_dom"/>
</dbReference>
<feature type="compositionally biased region" description="Low complexity" evidence="13">
    <location>
        <begin position="62"/>
        <end position="73"/>
    </location>
</feature>
<dbReference type="Pfam" id="PF02742">
    <property type="entry name" value="Fe_dep_repr_C"/>
    <property type="match status" value="1"/>
</dbReference>
<keyword evidence="8" id="KW-0238">DNA-binding</keyword>
<organism evidence="15 16">
    <name type="scientific">Acidipropionibacterium jensenii</name>
    <dbReference type="NCBI Taxonomy" id="1749"/>
    <lineage>
        <taxon>Bacteria</taxon>
        <taxon>Bacillati</taxon>
        <taxon>Actinomycetota</taxon>
        <taxon>Actinomycetes</taxon>
        <taxon>Propionibacteriales</taxon>
        <taxon>Propionibacteriaceae</taxon>
        <taxon>Acidipropionibacterium</taxon>
    </lineage>
</organism>
<dbReference type="KEGG" id="aji:C0Z10_04030"/>
<evidence type="ECO:0000256" key="12">
    <source>
        <dbReference type="ARBA" id="ARBA00032593"/>
    </source>
</evidence>
<evidence type="ECO:0000256" key="7">
    <source>
        <dbReference type="ARBA" id="ARBA00023015"/>
    </source>
</evidence>
<keyword evidence="5" id="KW-0678">Repressor</keyword>
<evidence type="ECO:0000256" key="4">
    <source>
        <dbReference type="ARBA" id="ARBA00022490"/>
    </source>
</evidence>
<dbReference type="GO" id="GO:0003677">
    <property type="term" value="F:DNA binding"/>
    <property type="evidence" value="ECO:0007669"/>
    <property type="project" value="UniProtKB-KW"/>
</dbReference>
<dbReference type="InterPro" id="IPR007167">
    <property type="entry name" value="Fe-transptr_FeoA-like"/>
</dbReference>
<dbReference type="GO" id="GO:0003700">
    <property type="term" value="F:DNA-binding transcription factor activity"/>
    <property type="evidence" value="ECO:0007669"/>
    <property type="project" value="InterPro"/>
</dbReference>
<feature type="compositionally biased region" description="Basic and acidic residues" evidence="13">
    <location>
        <begin position="190"/>
        <end position="201"/>
    </location>
</feature>
<dbReference type="InterPro" id="IPR022687">
    <property type="entry name" value="HTH_DTXR"/>
</dbReference>
<comment type="similarity">
    <text evidence="2">Belongs to the DtxR/MntR family.</text>
</comment>
<dbReference type="InterPro" id="IPR036421">
    <property type="entry name" value="Fe_dep_repressor_sf"/>
</dbReference>
<dbReference type="InterPro" id="IPR050536">
    <property type="entry name" value="DtxR_MntR_Metal-Reg"/>
</dbReference>
<dbReference type="Gene3D" id="2.30.30.90">
    <property type="match status" value="1"/>
</dbReference>
<evidence type="ECO:0000256" key="3">
    <source>
        <dbReference type="ARBA" id="ARBA00011738"/>
    </source>
</evidence>
<dbReference type="SMART" id="SM00899">
    <property type="entry name" value="FeoA"/>
    <property type="match status" value="1"/>
</dbReference>
<evidence type="ECO:0000256" key="2">
    <source>
        <dbReference type="ARBA" id="ARBA00007871"/>
    </source>
</evidence>
<dbReference type="InterPro" id="IPR036388">
    <property type="entry name" value="WH-like_DNA-bd_sf"/>
</dbReference>
<dbReference type="InterPro" id="IPR022689">
    <property type="entry name" value="Iron_dep_repressor"/>
</dbReference>
<dbReference type="GO" id="GO:0046983">
    <property type="term" value="F:protein dimerization activity"/>
    <property type="evidence" value="ECO:0007669"/>
    <property type="project" value="InterPro"/>
</dbReference>
<dbReference type="InterPro" id="IPR036390">
    <property type="entry name" value="WH_DNA-bd_sf"/>
</dbReference>
<accession>A0A3T0RY26</accession>
<dbReference type="InterPro" id="IPR001367">
    <property type="entry name" value="Fe_dep_repressor"/>
</dbReference>
<dbReference type="SUPFAM" id="SSF47979">
    <property type="entry name" value="Iron-dependent repressor protein, dimerization domain"/>
    <property type="match status" value="1"/>
</dbReference>
<feature type="region of interest" description="Disordered" evidence="13">
    <location>
        <begin position="190"/>
        <end position="209"/>
    </location>
</feature>
<dbReference type="FunFam" id="1.10.60.10:FF:000004">
    <property type="entry name" value="DtxR family transcriptional regulator"/>
    <property type="match status" value="1"/>
</dbReference>
<dbReference type="SMART" id="SM00529">
    <property type="entry name" value="HTH_DTXR"/>
    <property type="match status" value="1"/>
</dbReference>
<sequence>MPCCSTHGASVRSGRGEVDRGPHAGNVGGTALLVWWTGDGADTVEDVTTQPSHPRPRDPDSSEGPGTPPAGAVTPAREQLLKVLWGLEMEQGLRVTNSLLAQHAGLHTSTVSDAVRRMAEDSFVEHHRYGAVALTPAGEQIAVQVVRRHRLLETFLVSSLDYTWDEVHEEADVLEHVASDKLIERIDEKLGHPSRDPHGDPIPDSSGRLPALSRGTSIVKLEPGATAVVSRIRSDDAELLRYFSVLGLGPGARVEILVPPPFTRDVRIRIDGGAPVVLGEPAAEEVLTDPIDGPRGRG</sequence>
<dbReference type="GO" id="GO:0005737">
    <property type="term" value="C:cytoplasm"/>
    <property type="evidence" value="ECO:0007669"/>
    <property type="project" value="UniProtKB-SubCell"/>
</dbReference>
<dbReference type="Pfam" id="PF04023">
    <property type="entry name" value="FeoA"/>
    <property type="match status" value="1"/>
</dbReference>
<keyword evidence="7" id="KW-0805">Transcription regulation</keyword>
<dbReference type="SUPFAM" id="SSF46785">
    <property type="entry name" value="Winged helix' DNA-binding domain"/>
    <property type="match status" value="1"/>
</dbReference>
<keyword evidence="4" id="KW-0963">Cytoplasm</keyword>
<comment type="subcellular location">
    <subcellularLocation>
        <location evidence="1">Cytoplasm</location>
    </subcellularLocation>
</comment>